<dbReference type="CTD" id="9951352"/>
<name>A0A1S0TIN3_LOALO</name>
<reference evidence="1" key="1">
    <citation type="submission" date="2012-04" db="EMBL/GenBank/DDBJ databases">
        <title>The Genome Sequence of Loa loa.</title>
        <authorList>
            <consortium name="The Broad Institute Genome Sequencing Platform"/>
            <consortium name="Broad Institute Genome Sequencing Center for Infectious Disease"/>
            <person name="Nutman T.B."/>
            <person name="Fink D.L."/>
            <person name="Russ C."/>
            <person name="Young S."/>
            <person name="Zeng Q."/>
            <person name="Gargeya S."/>
            <person name="Alvarado L."/>
            <person name="Berlin A."/>
            <person name="Chapman S.B."/>
            <person name="Chen Z."/>
            <person name="Freedman E."/>
            <person name="Gellesch M."/>
            <person name="Goldberg J."/>
            <person name="Griggs A."/>
            <person name="Gujja S."/>
            <person name="Heilman E.R."/>
            <person name="Heiman D."/>
            <person name="Howarth C."/>
            <person name="Mehta T."/>
            <person name="Neiman D."/>
            <person name="Pearson M."/>
            <person name="Roberts A."/>
            <person name="Saif S."/>
            <person name="Shea T."/>
            <person name="Shenoy N."/>
            <person name="Sisk P."/>
            <person name="Stolte C."/>
            <person name="Sykes S."/>
            <person name="White J."/>
            <person name="Yandava C."/>
            <person name="Haas B."/>
            <person name="Henn M.R."/>
            <person name="Nusbaum C."/>
            <person name="Birren B."/>
        </authorList>
    </citation>
    <scope>NUCLEOTIDE SEQUENCE [LARGE SCALE GENOMIC DNA]</scope>
</reference>
<dbReference type="EMBL" id="JH712963">
    <property type="protein sequence ID" value="EFO14640.1"/>
    <property type="molecule type" value="Genomic_DNA"/>
</dbReference>
<dbReference type="GeneID" id="9951352"/>
<gene>
    <name evidence="1" type="ORF">LOAG_13877</name>
</gene>
<dbReference type="InParanoid" id="A0A1S0TIN3"/>
<organism evidence="1">
    <name type="scientific">Loa loa</name>
    <name type="common">Eye worm</name>
    <name type="synonym">Filaria loa</name>
    <dbReference type="NCBI Taxonomy" id="7209"/>
    <lineage>
        <taxon>Eukaryota</taxon>
        <taxon>Metazoa</taxon>
        <taxon>Ecdysozoa</taxon>
        <taxon>Nematoda</taxon>
        <taxon>Chromadorea</taxon>
        <taxon>Rhabditida</taxon>
        <taxon>Spirurina</taxon>
        <taxon>Spiruromorpha</taxon>
        <taxon>Filarioidea</taxon>
        <taxon>Onchocercidae</taxon>
        <taxon>Loa</taxon>
    </lineage>
</organism>
<dbReference type="KEGG" id="loa:LOAG_13877"/>
<dbReference type="RefSeq" id="XP_003149429.1">
    <property type="nucleotide sequence ID" value="XM_003149381.1"/>
</dbReference>
<evidence type="ECO:0000313" key="1">
    <source>
        <dbReference type="EMBL" id="EFO14640.1"/>
    </source>
</evidence>
<sequence>MKEREHLALALYDVKRFRQIKPENSIQLLELLNDGNPISAAYELSAPDKVVPPSITARQCWFGAGRIYAIAGLQKLDYGNCWVTEIWLWELLGYRNSIMEELQLAETFHFRSSNKSVEEVTM</sequence>
<protein>
    <submittedName>
        <fullName evidence="1">Uncharacterized protein</fullName>
    </submittedName>
</protein>
<proteinExistence type="predicted"/>
<accession>A0A1S0TIN3</accession>
<dbReference type="AlphaFoldDB" id="A0A1S0TIN3"/>